<dbReference type="GeneID" id="86843094"/>
<dbReference type="InterPro" id="IPR003509">
    <property type="entry name" value="UPF0102_YraN-like"/>
</dbReference>
<evidence type="ECO:0000256" key="1">
    <source>
        <dbReference type="ARBA" id="ARBA00006738"/>
    </source>
</evidence>
<evidence type="ECO:0000313" key="4">
    <source>
        <dbReference type="Proteomes" id="UP000235703"/>
    </source>
</evidence>
<dbReference type="HAMAP" id="MF_00048">
    <property type="entry name" value="UPF0102"/>
    <property type="match status" value="1"/>
</dbReference>
<name>A0A2N6PFN0_9MICO</name>
<organism evidence="3 4">
    <name type="scientific">Brevibacterium luteolum</name>
    <dbReference type="NCBI Taxonomy" id="199591"/>
    <lineage>
        <taxon>Bacteria</taxon>
        <taxon>Bacillati</taxon>
        <taxon>Actinomycetota</taxon>
        <taxon>Actinomycetes</taxon>
        <taxon>Micrococcales</taxon>
        <taxon>Brevibacteriaceae</taxon>
        <taxon>Brevibacterium</taxon>
    </lineage>
</organism>
<gene>
    <name evidence="3" type="ORF">CJ198_10590</name>
</gene>
<comment type="caution">
    <text evidence="3">The sequence shown here is derived from an EMBL/GenBank/DDBJ whole genome shotgun (WGS) entry which is preliminary data.</text>
</comment>
<dbReference type="OrthoDB" id="9794876at2"/>
<evidence type="ECO:0000256" key="2">
    <source>
        <dbReference type="HAMAP-Rule" id="MF_00048"/>
    </source>
</evidence>
<protein>
    <recommendedName>
        <fullName evidence="2">UPF0102 protein CJ198_10590</fullName>
    </recommendedName>
</protein>
<proteinExistence type="inferred from homology"/>
<dbReference type="PANTHER" id="PTHR34039:SF1">
    <property type="entry name" value="UPF0102 PROTEIN YRAN"/>
    <property type="match status" value="1"/>
</dbReference>
<dbReference type="NCBIfam" id="NF009154">
    <property type="entry name" value="PRK12497.3-3"/>
    <property type="match status" value="1"/>
</dbReference>
<dbReference type="RefSeq" id="WP_102162579.1">
    <property type="nucleotide sequence ID" value="NZ_CP184789.1"/>
</dbReference>
<dbReference type="Pfam" id="PF02021">
    <property type="entry name" value="UPF0102"/>
    <property type="match status" value="1"/>
</dbReference>
<dbReference type="SUPFAM" id="SSF52980">
    <property type="entry name" value="Restriction endonuclease-like"/>
    <property type="match status" value="1"/>
</dbReference>
<dbReference type="InterPro" id="IPR011856">
    <property type="entry name" value="tRNA_endonuc-like_dom_sf"/>
</dbReference>
<evidence type="ECO:0000313" key="3">
    <source>
        <dbReference type="EMBL" id="PMB97496.1"/>
    </source>
</evidence>
<dbReference type="Gene3D" id="3.40.1350.10">
    <property type="match status" value="1"/>
</dbReference>
<reference evidence="3 4" key="1">
    <citation type="submission" date="2017-09" db="EMBL/GenBank/DDBJ databases">
        <title>Bacterial strain isolated from the female urinary microbiota.</title>
        <authorList>
            <person name="Thomas-White K."/>
            <person name="Kumar N."/>
            <person name="Forster S."/>
            <person name="Putonti C."/>
            <person name="Lawley T."/>
            <person name="Wolfe A.J."/>
        </authorList>
    </citation>
    <scope>NUCLEOTIDE SEQUENCE [LARGE SCALE GENOMIC DNA]</scope>
    <source>
        <strain evidence="3 4">UMB0680</strain>
    </source>
</reference>
<dbReference type="InterPro" id="IPR011335">
    <property type="entry name" value="Restrct_endonuc-II-like"/>
</dbReference>
<dbReference type="CDD" id="cd20736">
    <property type="entry name" value="PoNe_Nuclease"/>
    <property type="match status" value="1"/>
</dbReference>
<sequence>MKAQTLGRTGEDYATRYLECLGWTILHRNWRCSNGEIDIIARDGDTLVFVEVKTRIASWAGHPLEAITPIKLRNLRTLGLRFLAECDEWYPQFRFDAIGILWSARQPDLQHVRDVR</sequence>
<accession>A0A2N6PFN0</accession>
<dbReference type="PANTHER" id="PTHR34039">
    <property type="entry name" value="UPF0102 PROTEIN YRAN"/>
    <property type="match status" value="1"/>
</dbReference>
<keyword evidence="4" id="KW-1185">Reference proteome</keyword>
<dbReference type="EMBL" id="PNFZ01000006">
    <property type="protein sequence ID" value="PMB97496.1"/>
    <property type="molecule type" value="Genomic_DNA"/>
</dbReference>
<dbReference type="GO" id="GO:0003676">
    <property type="term" value="F:nucleic acid binding"/>
    <property type="evidence" value="ECO:0007669"/>
    <property type="project" value="InterPro"/>
</dbReference>
<dbReference type="AlphaFoldDB" id="A0A2N6PFN0"/>
<dbReference type="Proteomes" id="UP000235703">
    <property type="component" value="Unassembled WGS sequence"/>
</dbReference>
<comment type="similarity">
    <text evidence="1 2">Belongs to the UPF0102 family.</text>
</comment>